<protein>
    <submittedName>
        <fullName evidence="6">Succinate-semialdehyde dehydrogenase</fullName>
    </submittedName>
</protein>
<dbReference type="PROSITE" id="PS00687">
    <property type="entry name" value="ALDEHYDE_DEHYDR_GLU"/>
    <property type="match status" value="1"/>
</dbReference>
<keyword evidence="2 4" id="KW-0560">Oxidoreductase</keyword>
<dbReference type="STRING" id="1129794.C427_4058"/>
<accession>K7A4A6</accession>
<evidence type="ECO:0000259" key="5">
    <source>
        <dbReference type="Pfam" id="PF00171"/>
    </source>
</evidence>
<dbReference type="Gene3D" id="3.40.605.10">
    <property type="entry name" value="Aldehyde Dehydrogenase, Chain A, domain 1"/>
    <property type="match status" value="1"/>
</dbReference>
<dbReference type="NCBIfam" id="TIGR01780">
    <property type="entry name" value="SSADH"/>
    <property type="match status" value="1"/>
</dbReference>
<dbReference type="HOGENOM" id="CLU_005391_0_2_6"/>
<dbReference type="PATRIC" id="fig|1129794.4.peg.4042"/>
<dbReference type="AlphaFoldDB" id="K7A4A6"/>
<comment type="similarity">
    <text evidence="1 4">Belongs to the aldehyde dehydrogenase family.</text>
</comment>
<evidence type="ECO:0000256" key="1">
    <source>
        <dbReference type="ARBA" id="ARBA00009986"/>
    </source>
</evidence>
<dbReference type="eggNOG" id="COG1012">
    <property type="taxonomic scope" value="Bacteria"/>
</dbReference>
<dbReference type="RefSeq" id="WP_007634355.1">
    <property type="nucleotide sequence ID" value="NC_020514.1"/>
</dbReference>
<evidence type="ECO:0000313" key="7">
    <source>
        <dbReference type="Proteomes" id="UP000011864"/>
    </source>
</evidence>
<dbReference type="InterPro" id="IPR016160">
    <property type="entry name" value="Ald_DH_CS_CYS"/>
</dbReference>
<dbReference type="KEGG" id="gps:C427_4058"/>
<dbReference type="Pfam" id="PF00171">
    <property type="entry name" value="Aldedh"/>
    <property type="match status" value="1"/>
</dbReference>
<evidence type="ECO:0000256" key="4">
    <source>
        <dbReference type="RuleBase" id="RU003345"/>
    </source>
</evidence>
<feature type="domain" description="Aldehyde dehydrogenase" evidence="5">
    <location>
        <begin position="21"/>
        <end position="476"/>
    </location>
</feature>
<dbReference type="CDD" id="cd07103">
    <property type="entry name" value="ALDH_F5_SSADH_GabD"/>
    <property type="match status" value="1"/>
</dbReference>
<dbReference type="FunFam" id="3.40.309.10:FF:000004">
    <property type="entry name" value="Succinate-semialdehyde dehydrogenase I"/>
    <property type="match status" value="1"/>
</dbReference>
<feature type="active site" evidence="3">
    <location>
        <position position="253"/>
    </location>
</feature>
<dbReference type="PROSITE" id="PS00070">
    <property type="entry name" value="ALDEHYDE_DEHYDR_CYS"/>
    <property type="match status" value="1"/>
</dbReference>
<dbReference type="InterPro" id="IPR016161">
    <property type="entry name" value="Ald_DH/histidinol_DH"/>
</dbReference>
<dbReference type="GO" id="GO:0004777">
    <property type="term" value="F:succinate-semialdehyde dehydrogenase (NAD+) activity"/>
    <property type="evidence" value="ECO:0007669"/>
    <property type="project" value="TreeGrafter"/>
</dbReference>
<dbReference type="InterPro" id="IPR016162">
    <property type="entry name" value="Ald_DH_N"/>
</dbReference>
<dbReference type="SUPFAM" id="SSF53720">
    <property type="entry name" value="ALDH-like"/>
    <property type="match status" value="1"/>
</dbReference>
<dbReference type="OrthoDB" id="9812625at2"/>
<proteinExistence type="inferred from homology"/>
<dbReference type="PANTHER" id="PTHR43353:SF5">
    <property type="entry name" value="SUCCINATE-SEMIALDEHYDE DEHYDROGENASE, MITOCHONDRIAL"/>
    <property type="match status" value="1"/>
</dbReference>
<dbReference type="PANTHER" id="PTHR43353">
    <property type="entry name" value="SUCCINATE-SEMIALDEHYDE DEHYDROGENASE, MITOCHONDRIAL"/>
    <property type="match status" value="1"/>
</dbReference>
<dbReference type="GO" id="GO:0009450">
    <property type="term" value="P:gamma-aminobutyric acid catabolic process"/>
    <property type="evidence" value="ECO:0007669"/>
    <property type="project" value="InterPro"/>
</dbReference>
<dbReference type="EMBL" id="CP003837">
    <property type="protein sequence ID" value="AGH46163.1"/>
    <property type="molecule type" value="Genomic_DNA"/>
</dbReference>
<dbReference type="InterPro" id="IPR015590">
    <property type="entry name" value="Aldehyde_DH_dom"/>
</dbReference>
<evidence type="ECO:0000256" key="3">
    <source>
        <dbReference type="PROSITE-ProRule" id="PRU10007"/>
    </source>
</evidence>
<dbReference type="Proteomes" id="UP000011864">
    <property type="component" value="Chromosome"/>
</dbReference>
<organism evidence="6 7">
    <name type="scientific">Paraglaciecola psychrophila 170</name>
    <dbReference type="NCBI Taxonomy" id="1129794"/>
    <lineage>
        <taxon>Bacteria</taxon>
        <taxon>Pseudomonadati</taxon>
        <taxon>Pseudomonadota</taxon>
        <taxon>Gammaproteobacteria</taxon>
        <taxon>Alteromonadales</taxon>
        <taxon>Alteromonadaceae</taxon>
        <taxon>Paraglaciecola</taxon>
    </lineage>
</organism>
<dbReference type="InterPro" id="IPR029510">
    <property type="entry name" value="Ald_DH_CS_GLU"/>
</dbReference>
<dbReference type="InterPro" id="IPR016163">
    <property type="entry name" value="Ald_DH_C"/>
</dbReference>
<dbReference type="GO" id="GO:0005829">
    <property type="term" value="C:cytosol"/>
    <property type="evidence" value="ECO:0007669"/>
    <property type="project" value="TreeGrafter"/>
</dbReference>
<reference evidence="6 7" key="1">
    <citation type="journal article" date="2013" name="Genome Announc.">
        <title>Complete Genome Sequence of Glaciecola psychrophila Strain 170T.</title>
        <authorList>
            <person name="Yin J."/>
            <person name="Chen J."/>
            <person name="Liu G."/>
            <person name="Yu Y."/>
            <person name="Song L."/>
            <person name="Wang X."/>
            <person name="Qu X."/>
        </authorList>
    </citation>
    <scope>NUCLEOTIDE SEQUENCE [LARGE SCALE GENOMIC DNA]</scope>
    <source>
        <strain evidence="6 7">170</strain>
    </source>
</reference>
<sequence>MNLQDLSIFKNQCLINGQWSSHSELIDVRNPADGKILTQVPYMDGIETRLAINAANHALSSWKSLTAYKRAEILMKWHDLVVARANDLATIMTLEQGKPLNEAKGEVLYAASYIKWFAEEARRAYGEIIPSEDNTKKIHVTKEPIGVCAAITPWNFPAAMITRKVAPALAAGCTIVVKPAMETPLTAFALLGLAQDAGVPDGVINVLTGDAKKIGAEMTSNPIVRKLSFTGSTSVGAKLMADCAPSIKKLSLELGGNAPFIVFDDANLELAASELIKSKFRNAGQTCVCANRIYIQKGVYKQFSEVFLEKVKQLKVGNGLEAGTNIGPLIDQKAVRKVRQHIEDALCKGASILIGGEPHSNSDNWFPPTVLLNANQTMQCANEETFGPLAPLICFDTIDAAIQMANSTEFGLAAYMFSENHRTIEKVSSRLEVGMVGVNTGIISTAVAPFGGVKSSGIGREGARAGLDEYLEIKYVCYGMGLS</sequence>
<dbReference type="Gene3D" id="3.40.309.10">
    <property type="entry name" value="Aldehyde Dehydrogenase, Chain A, domain 2"/>
    <property type="match status" value="1"/>
</dbReference>
<evidence type="ECO:0000256" key="2">
    <source>
        <dbReference type="ARBA" id="ARBA00023002"/>
    </source>
</evidence>
<evidence type="ECO:0000313" key="6">
    <source>
        <dbReference type="EMBL" id="AGH46163.1"/>
    </source>
</evidence>
<keyword evidence="7" id="KW-1185">Reference proteome</keyword>
<dbReference type="InterPro" id="IPR050740">
    <property type="entry name" value="Aldehyde_DH_Superfamily"/>
</dbReference>
<dbReference type="InterPro" id="IPR010102">
    <property type="entry name" value="Succ_semiAld_DH"/>
</dbReference>
<gene>
    <name evidence="6" type="primary">gabD</name>
    <name evidence="6" type="ORF">C427_4058</name>
</gene>
<name>K7A4A6_9ALTE</name>
<dbReference type="FunFam" id="3.40.605.10:FF:000005">
    <property type="entry name" value="Succinate-semialdehyde dehydrogenase I"/>
    <property type="match status" value="1"/>
</dbReference>